<keyword evidence="2" id="KW-1133">Transmembrane helix</keyword>
<sequence length="249" mass="28467">MLARDRLTLRQMSWILVKVFFGSNVLGFDIAHDISPIFGYGLMLIFVSMTNLLLISSLVSLMSMSLEGVLSHAREEYLFQLSIYVLESSNSRRLTYFMPPMNLIPLLCIRPLRLFLSAESIRRVRILLLRATHLPFVALIRAYEAIRRHRPFTTDTTTTTRRRSTSTRRYCYDHDPLIDRDEGPTVLGPDPGRASRTKTKTGGQPEARGPAPEQTGRDVVELADAIDEVDRLRIQVDRVVALMAVRRRH</sequence>
<dbReference type="InterPro" id="IPR052971">
    <property type="entry name" value="TRP_calcium_channel"/>
</dbReference>
<dbReference type="PANTHER" id="PTHR35859">
    <property type="entry name" value="NONSELECTIVE CATION CHANNEL PROTEIN"/>
    <property type="match status" value="1"/>
</dbReference>
<feature type="transmembrane region" description="Helical" evidence="2">
    <location>
        <begin position="12"/>
        <end position="31"/>
    </location>
</feature>
<evidence type="ECO:0000256" key="2">
    <source>
        <dbReference type="SAM" id="Phobius"/>
    </source>
</evidence>
<gene>
    <name evidence="4" type="ORF">SI65_05140</name>
</gene>
<dbReference type="Proteomes" id="UP000094569">
    <property type="component" value="Unassembled WGS sequence"/>
</dbReference>
<dbReference type="OrthoDB" id="4486239at2759"/>
<keyword evidence="2" id="KW-0472">Membrane</keyword>
<keyword evidence="5" id="KW-1185">Reference proteome</keyword>
<evidence type="ECO:0000313" key="4">
    <source>
        <dbReference type="EMBL" id="ODM20152.1"/>
    </source>
</evidence>
<feature type="domain" description="Calcium channel YVC1-like C-terminal transmembrane" evidence="3">
    <location>
        <begin position="16"/>
        <end position="145"/>
    </location>
</feature>
<dbReference type="PANTHER" id="PTHR35859:SF5">
    <property type="entry name" value="ION TRANSPORT DOMAIN-CONTAINING PROTEIN"/>
    <property type="match status" value="1"/>
</dbReference>
<comment type="caution">
    <text evidence="4">The sequence shown here is derived from an EMBL/GenBank/DDBJ whole genome shotgun (WGS) entry which is preliminary data.</text>
</comment>
<dbReference type="AlphaFoldDB" id="A0A1E3BGR1"/>
<dbReference type="Pfam" id="PF23317">
    <property type="entry name" value="YVC1_C"/>
    <property type="match status" value="1"/>
</dbReference>
<evidence type="ECO:0000256" key="1">
    <source>
        <dbReference type="SAM" id="MobiDB-lite"/>
    </source>
</evidence>
<evidence type="ECO:0000313" key="5">
    <source>
        <dbReference type="Proteomes" id="UP000094569"/>
    </source>
</evidence>
<proteinExistence type="predicted"/>
<dbReference type="VEuPathDB" id="FungiDB:SI65_05140"/>
<feature type="region of interest" description="Disordered" evidence="1">
    <location>
        <begin position="177"/>
        <end position="217"/>
    </location>
</feature>
<reference evidence="4 5" key="1">
    <citation type="journal article" date="2016" name="BMC Genomics">
        <title>Comparative genomic and transcriptomic analyses of the Fuzhuan brick tea-fermentation fungus Aspergillus cristatus.</title>
        <authorList>
            <person name="Ge Y."/>
            <person name="Wang Y."/>
            <person name="Liu Y."/>
            <person name="Tan Y."/>
            <person name="Ren X."/>
            <person name="Zhang X."/>
            <person name="Hyde K.D."/>
            <person name="Liu Y."/>
            <person name="Liu Z."/>
        </authorList>
    </citation>
    <scope>NUCLEOTIDE SEQUENCE [LARGE SCALE GENOMIC DNA]</scope>
    <source>
        <strain evidence="4 5">GZAAS20.1005</strain>
    </source>
</reference>
<dbReference type="STRING" id="573508.A0A1E3BGR1"/>
<organism evidence="4 5">
    <name type="scientific">Aspergillus cristatus</name>
    <name type="common">Chinese Fuzhuan brick tea-fermentation fungus</name>
    <name type="synonym">Eurotium cristatum</name>
    <dbReference type="NCBI Taxonomy" id="573508"/>
    <lineage>
        <taxon>Eukaryota</taxon>
        <taxon>Fungi</taxon>
        <taxon>Dikarya</taxon>
        <taxon>Ascomycota</taxon>
        <taxon>Pezizomycotina</taxon>
        <taxon>Eurotiomycetes</taxon>
        <taxon>Eurotiomycetidae</taxon>
        <taxon>Eurotiales</taxon>
        <taxon>Aspergillaceae</taxon>
        <taxon>Aspergillus</taxon>
        <taxon>Aspergillus subgen. Aspergillus</taxon>
    </lineage>
</organism>
<protein>
    <recommendedName>
        <fullName evidence="3">Calcium channel YVC1-like C-terminal transmembrane domain-containing protein</fullName>
    </recommendedName>
</protein>
<keyword evidence="2" id="KW-0812">Transmembrane</keyword>
<dbReference type="InterPro" id="IPR056336">
    <property type="entry name" value="YVC1_C"/>
</dbReference>
<name>A0A1E3BGR1_ASPCR</name>
<feature type="transmembrane region" description="Helical" evidence="2">
    <location>
        <begin position="37"/>
        <end position="61"/>
    </location>
</feature>
<dbReference type="EMBL" id="JXNT01000004">
    <property type="protein sequence ID" value="ODM20152.1"/>
    <property type="molecule type" value="Genomic_DNA"/>
</dbReference>
<accession>A0A1E3BGR1</accession>
<evidence type="ECO:0000259" key="3">
    <source>
        <dbReference type="Pfam" id="PF23317"/>
    </source>
</evidence>